<dbReference type="InterPro" id="IPR003826">
    <property type="entry name" value="AdoMetDC_fam_prok"/>
</dbReference>
<comment type="cofactor">
    <cofactor evidence="1">
        <name>pyruvate</name>
        <dbReference type="ChEBI" id="CHEBI:15361"/>
    </cofactor>
</comment>
<evidence type="ECO:0000256" key="12">
    <source>
        <dbReference type="ARBA" id="ARBA00023239"/>
    </source>
</evidence>
<keyword evidence="14" id="KW-0670">Pyruvate</keyword>
<keyword evidence="8" id="KW-0068">Autocatalytic cleavage</keyword>
<dbReference type="GO" id="GO:0005829">
    <property type="term" value="C:cytosol"/>
    <property type="evidence" value="ECO:0007669"/>
    <property type="project" value="TreeGrafter"/>
</dbReference>
<evidence type="ECO:0000256" key="10">
    <source>
        <dbReference type="ARBA" id="ARBA00023115"/>
    </source>
</evidence>
<evidence type="ECO:0000256" key="4">
    <source>
        <dbReference type="ARBA" id="ARBA00012357"/>
    </source>
</evidence>
<dbReference type="InterPro" id="IPR017716">
    <property type="entry name" value="S-AdoMet_deCOase_pro-enz"/>
</dbReference>
<keyword evidence="12 18" id="KW-0456">Lyase</keyword>
<dbReference type="AlphaFoldDB" id="A0A485LZC7"/>
<dbReference type="InterPro" id="IPR042286">
    <property type="entry name" value="AdoMetDC_C"/>
</dbReference>
<dbReference type="Pfam" id="PF02675">
    <property type="entry name" value="AdoMet_dc"/>
    <property type="match status" value="1"/>
</dbReference>
<evidence type="ECO:0000256" key="3">
    <source>
        <dbReference type="ARBA" id="ARBA00011601"/>
    </source>
</evidence>
<evidence type="ECO:0000256" key="11">
    <source>
        <dbReference type="ARBA" id="ARBA00023145"/>
    </source>
</evidence>
<comment type="similarity">
    <text evidence="17">Belongs to the prokaryotic AdoMetDC family. Type 1 subfamily.</text>
</comment>
<evidence type="ECO:0000256" key="13">
    <source>
        <dbReference type="ARBA" id="ARBA00023270"/>
    </source>
</evidence>
<sequence>MTNALGTHILAEYYDCDVEVLNNARKIEKHLNDAALEAGATIVSSAFHTFNPHGVSGFVVIAESHLSIHTWPEYGYAAVDIFTCGDTVDPWKAFDFLKESLDCAHYSTIEMKRGQLKVVGQELKYKPDAIASAAR</sequence>
<keyword evidence="7" id="KW-0210">Decarboxylase</keyword>
<organism evidence="18">
    <name type="scientific">anaerobic digester metagenome</name>
    <dbReference type="NCBI Taxonomy" id="1263854"/>
    <lineage>
        <taxon>unclassified sequences</taxon>
        <taxon>metagenomes</taxon>
        <taxon>ecological metagenomes</taxon>
    </lineage>
</organism>
<evidence type="ECO:0000256" key="16">
    <source>
        <dbReference type="ARBA" id="ARBA00056215"/>
    </source>
</evidence>
<keyword evidence="6" id="KW-0949">S-adenosyl-L-methionine</keyword>
<dbReference type="InterPro" id="IPR016067">
    <property type="entry name" value="S-AdoMet_deCO2ase_core"/>
</dbReference>
<dbReference type="EMBL" id="CAADRM010000093">
    <property type="protein sequence ID" value="VFU14691.1"/>
    <property type="molecule type" value="Genomic_DNA"/>
</dbReference>
<dbReference type="HAMAP" id="MF_00464">
    <property type="entry name" value="AdoMetDC_1"/>
    <property type="match status" value="1"/>
</dbReference>
<dbReference type="GO" id="GO:0008295">
    <property type="term" value="P:spermidine biosynthetic process"/>
    <property type="evidence" value="ECO:0007669"/>
    <property type="project" value="UniProtKB-KW"/>
</dbReference>
<dbReference type="InterPro" id="IPR042284">
    <property type="entry name" value="AdoMetDC_N"/>
</dbReference>
<evidence type="ECO:0000256" key="8">
    <source>
        <dbReference type="ARBA" id="ARBA00022813"/>
    </source>
</evidence>
<dbReference type="PANTHER" id="PTHR33866">
    <property type="entry name" value="S-ADENOSYLMETHIONINE DECARBOXYLASE PROENZYME"/>
    <property type="match status" value="1"/>
</dbReference>
<evidence type="ECO:0000256" key="6">
    <source>
        <dbReference type="ARBA" id="ARBA00022691"/>
    </source>
</evidence>
<dbReference type="NCBIfam" id="TIGR03330">
    <property type="entry name" value="SAM_DCase_Bsu"/>
    <property type="match status" value="1"/>
</dbReference>
<evidence type="ECO:0000256" key="5">
    <source>
        <dbReference type="ARBA" id="ARBA00020217"/>
    </source>
</evidence>
<dbReference type="Gene3D" id="3.30.360.110">
    <property type="entry name" value="S-adenosylmethionine decarboxylase domain"/>
    <property type="match status" value="1"/>
</dbReference>
<dbReference type="EC" id="4.1.1.50" evidence="4"/>
<comment type="subunit">
    <text evidence="3">Heterotetramer of two alpha and two beta chains arranged as a dimer of alpha/beta heterodimers.</text>
</comment>
<keyword evidence="13" id="KW-0704">Schiff base</keyword>
<keyword evidence="10" id="KW-0620">Polyamine biosynthesis</keyword>
<dbReference type="Gene3D" id="3.30.160.750">
    <property type="match status" value="1"/>
</dbReference>
<proteinExistence type="inferred from homology"/>
<gene>
    <name evidence="18" type="primary">speH</name>
    <name evidence="18" type="ORF">SCFA_300005</name>
</gene>
<evidence type="ECO:0000256" key="15">
    <source>
        <dbReference type="ARBA" id="ARBA00048112"/>
    </source>
</evidence>
<name>A0A485LZC7_9ZZZZ</name>
<comment type="function">
    <text evidence="16">Catalyzes the decarboxylation of S-adenosylmethionine to S-adenosylmethioninamine (dcAdoMet), the propylamine donor required for the synthesis of the polyamines spermine and spermidine from the diamine putrescine.</text>
</comment>
<evidence type="ECO:0000256" key="17">
    <source>
        <dbReference type="ARBA" id="ARBA00061583"/>
    </source>
</evidence>
<evidence type="ECO:0000256" key="1">
    <source>
        <dbReference type="ARBA" id="ARBA00001928"/>
    </source>
</evidence>
<dbReference type="FunFam" id="3.30.360.110:FF:000001">
    <property type="entry name" value="S-adenosylmethionine decarboxylase proenzyme"/>
    <property type="match status" value="1"/>
</dbReference>
<dbReference type="PANTHER" id="PTHR33866:SF2">
    <property type="entry name" value="S-ADENOSYLMETHIONINE DECARBOXYLASE PROENZYME"/>
    <property type="match status" value="1"/>
</dbReference>
<evidence type="ECO:0000256" key="14">
    <source>
        <dbReference type="ARBA" id="ARBA00023317"/>
    </source>
</evidence>
<accession>A0A485LZC7</accession>
<evidence type="ECO:0000256" key="9">
    <source>
        <dbReference type="ARBA" id="ARBA00023066"/>
    </source>
</evidence>
<evidence type="ECO:0000256" key="7">
    <source>
        <dbReference type="ARBA" id="ARBA00022793"/>
    </source>
</evidence>
<keyword evidence="9" id="KW-0745">Spermidine biosynthesis</keyword>
<dbReference type="GO" id="GO:0004014">
    <property type="term" value="F:adenosylmethionine decarboxylase activity"/>
    <property type="evidence" value="ECO:0007669"/>
    <property type="project" value="UniProtKB-EC"/>
</dbReference>
<protein>
    <recommendedName>
        <fullName evidence="5">S-adenosylmethionine decarboxylase proenzyme</fullName>
        <ecNumber evidence="4">4.1.1.50</ecNumber>
    </recommendedName>
</protein>
<comment type="pathway">
    <text evidence="2">Amine and polyamine biosynthesis; S-adenosylmethioninamine biosynthesis; S-adenosylmethioninamine from S-adenosyl-L-methionine: step 1/1.</text>
</comment>
<dbReference type="SUPFAM" id="SSF56276">
    <property type="entry name" value="S-adenosylmethionine decarboxylase"/>
    <property type="match status" value="1"/>
</dbReference>
<reference evidence="18" key="1">
    <citation type="submission" date="2019-03" db="EMBL/GenBank/DDBJ databases">
        <authorList>
            <person name="Hao L."/>
        </authorList>
    </citation>
    <scope>NUCLEOTIDE SEQUENCE</scope>
</reference>
<comment type="catalytic activity">
    <reaction evidence="15">
        <text>S-adenosyl-L-methionine + H(+) = S-adenosyl 3-(methylsulfanyl)propylamine + CO2</text>
        <dbReference type="Rhea" id="RHEA:15981"/>
        <dbReference type="ChEBI" id="CHEBI:15378"/>
        <dbReference type="ChEBI" id="CHEBI:16526"/>
        <dbReference type="ChEBI" id="CHEBI:57443"/>
        <dbReference type="ChEBI" id="CHEBI:59789"/>
        <dbReference type="EC" id="4.1.1.50"/>
    </reaction>
</comment>
<evidence type="ECO:0000256" key="2">
    <source>
        <dbReference type="ARBA" id="ARBA00004911"/>
    </source>
</evidence>
<keyword evidence="11" id="KW-0865">Zymogen</keyword>
<evidence type="ECO:0000313" key="18">
    <source>
        <dbReference type="EMBL" id="VFU14691.1"/>
    </source>
</evidence>